<comment type="caution">
    <text evidence="9">The sequence shown here is derived from an EMBL/GenBank/DDBJ whole genome shotgun (WGS) entry which is preliminary data.</text>
</comment>
<dbReference type="RefSeq" id="WP_301855689.1">
    <property type="nucleotide sequence ID" value="NZ_JAUJWU010000001.1"/>
</dbReference>
<comment type="subunit">
    <text evidence="2">Homotetramer.</text>
</comment>
<evidence type="ECO:0000256" key="3">
    <source>
        <dbReference type="ARBA" id="ARBA00022723"/>
    </source>
</evidence>
<keyword evidence="3" id="KW-0479">Metal-binding</keyword>
<evidence type="ECO:0000256" key="1">
    <source>
        <dbReference type="ARBA" id="ARBA00008784"/>
    </source>
</evidence>
<keyword evidence="10" id="KW-1185">Reference proteome</keyword>
<dbReference type="Pfam" id="PF22247">
    <property type="entry name" value="Diox-like_N"/>
    <property type="match status" value="1"/>
</dbReference>
<keyword evidence="6" id="KW-0223">Dioxygenase</keyword>
<reference evidence="9 10" key="1">
    <citation type="submission" date="2023-07" db="EMBL/GenBank/DDBJ databases">
        <title>Novel species in genus Planococcus.</title>
        <authorList>
            <person name="Ning S."/>
        </authorList>
    </citation>
    <scope>NUCLEOTIDE SEQUENCE [LARGE SCALE GENOMIC DNA]</scope>
    <source>
        <strain evidence="9 10">N017</strain>
    </source>
</reference>
<accession>A0ABT8NB97</accession>
<keyword evidence="7" id="KW-0560">Oxidoreductase</keyword>
<name>A0ABT8NB97_9BACL</name>
<gene>
    <name evidence="9" type="ORF">QWY13_06610</name>
</gene>
<dbReference type="EMBL" id="JAUJWU010000001">
    <property type="protein sequence ID" value="MDN7245169.1"/>
    <property type="molecule type" value="Genomic_DNA"/>
</dbReference>
<feature type="domain" description="VOC" evidence="8">
    <location>
        <begin position="13"/>
        <end position="127"/>
    </location>
</feature>
<keyword evidence="4" id="KW-0677">Repeat</keyword>
<protein>
    <submittedName>
        <fullName evidence="9">VOC family protein</fullName>
    </submittedName>
</protein>
<organism evidence="9 10">
    <name type="scientific">Planococcus shenhongbingii</name>
    <dbReference type="NCBI Taxonomy" id="3058398"/>
    <lineage>
        <taxon>Bacteria</taxon>
        <taxon>Bacillati</taxon>
        <taxon>Bacillota</taxon>
        <taxon>Bacilli</taxon>
        <taxon>Bacillales</taxon>
        <taxon>Caryophanaceae</taxon>
        <taxon>Planococcus</taxon>
    </lineage>
</organism>
<dbReference type="PANTHER" id="PTHR36113:SF1">
    <property type="entry name" value="GLYOXALASE_BLEOMYCIN RESISTANCE PROTEIN_DIOXYGENASE"/>
    <property type="match status" value="1"/>
</dbReference>
<evidence type="ECO:0000256" key="2">
    <source>
        <dbReference type="ARBA" id="ARBA00011881"/>
    </source>
</evidence>
<proteinExistence type="inferred from homology"/>
<dbReference type="InterPro" id="IPR054560">
    <property type="entry name" value="XylE-like_N"/>
</dbReference>
<dbReference type="InterPro" id="IPR051332">
    <property type="entry name" value="Fosfomycin_Res_Enzymes"/>
</dbReference>
<dbReference type="Gene3D" id="3.10.180.10">
    <property type="entry name" value="2,3-Dihydroxybiphenyl 1,2-Dioxygenase, domain 1"/>
    <property type="match status" value="2"/>
</dbReference>
<sequence length="332" mass="37209">MKKKFDVLPEIAKLGHVALVSNDLEKSLWFFEEVVGLEKTTEVDGVHYLRAWGDFEHHTLSIKAGPEPSVDHIAWKAKRPEDVNNFAILLRDAGVDVTEVVAGTETGQGDAIRFQLPSGHHFEIYYQMEKPKVTDPKLKSVLKNQPYKAWRKGISPRRFDHVNIATNAQASDIVDFLAENLGFKIREYIKAPDDQVVAAWMSVTALVHDIAVMSNPVFDTSHELHHISYWSDNAQDILRAADILRENGVHFVGPGKHGISQAMYVYATDPGSGVRLELFSNSYLILDPDWEPVEWSLEEMEIGFTYWGEQAAAGEDANTTINAGSPIEQAIK</sequence>
<evidence type="ECO:0000259" key="8">
    <source>
        <dbReference type="PROSITE" id="PS51819"/>
    </source>
</evidence>
<evidence type="ECO:0000256" key="7">
    <source>
        <dbReference type="ARBA" id="ARBA00023002"/>
    </source>
</evidence>
<dbReference type="InterPro" id="IPR004360">
    <property type="entry name" value="Glyas_Fos-R_dOase_dom"/>
</dbReference>
<feature type="domain" description="VOC" evidence="8">
    <location>
        <begin position="158"/>
        <end position="281"/>
    </location>
</feature>
<dbReference type="Proteomes" id="UP001172142">
    <property type="component" value="Unassembled WGS sequence"/>
</dbReference>
<evidence type="ECO:0000313" key="9">
    <source>
        <dbReference type="EMBL" id="MDN7245169.1"/>
    </source>
</evidence>
<evidence type="ECO:0000256" key="4">
    <source>
        <dbReference type="ARBA" id="ARBA00022737"/>
    </source>
</evidence>
<evidence type="ECO:0000313" key="10">
    <source>
        <dbReference type="Proteomes" id="UP001172142"/>
    </source>
</evidence>
<dbReference type="PANTHER" id="PTHR36113">
    <property type="entry name" value="LYASE, PUTATIVE-RELATED-RELATED"/>
    <property type="match status" value="1"/>
</dbReference>
<dbReference type="SUPFAM" id="SSF54593">
    <property type="entry name" value="Glyoxalase/Bleomycin resistance protein/Dihydroxybiphenyl dioxygenase"/>
    <property type="match status" value="1"/>
</dbReference>
<dbReference type="InterPro" id="IPR029068">
    <property type="entry name" value="Glyas_Bleomycin-R_OHBP_Dase"/>
</dbReference>
<keyword evidence="5" id="KW-0058">Aromatic hydrocarbons catabolism</keyword>
<comment type="similarity">
    <text evidence="1">Belongs to the extradiol ring-cleavage dioxygenase family.</text>
</comment>
<dbReference type="Pfam" id="PF00903">
    <property type="entry name" value="Glyoxalase"/>
    <property type="match status" value="1"/>
</dbReference>
<evidence type="ECO:0000256" key="5">
    <source>
        <dbReference type="ARBA" id="ARBA00022797"/>
    </source>
</evidence>
<evidence type="ECO:0000256" key="6">
    <source>
        <dbReference type="ARBA" id="ARBA00022964"/>
    </source>
</evidence>
<dbReference type="InterPro" id="IPR037523">
    <property type="entry name" value="VOC_core"/>
</dbReference>
<dbReference type="PROSITE" id="PS51819">
    <property type="entry name" value="VOC"/>
    <property type="match status" value="2"/>
</dbReference>